<proteinExistence type="predicted"/>
<evidence type="ECO:0000313" key="2">
    <source>
        <dbReference type="EMBL" id="TDH13243.1"/>
    </source>
</evidence>
<name>A0A484DDA7_PERFV</name>
<organism evidence="2 3">
    <name type="scientific">Perca flavescens</name>
    <name type="common">American yellow perch</name>
    <name type="synonym">Morone flavescens</name>
    <dbReference type="NCBI Taxonomy" id="8167"/>
    <lineage>
        <taxon>Eukaryota</taxon>
        <taxon>Metazoa</taxon>
        <taxon>Chordata</taxon>
        <taxon>Craniata</taxon>
        <taxon>Vertebrata</taxon>
        <taxon>Euteleostomi</taxon>
        <taxon>Actinopterygii</taxon>
        <taxon>Neopterygii</taxon>
        <taxon>Teleostei</taxon>
        <taxon>Neoteleostei</taxon>
        <taxon>Acanthomorphata</taxon>
        <taxon>Eupercaria</taxon>
        <taxon>Perciformes</taxon>
        <taxon>Percoidei</taxon>
        <taxon>Percidae</taxon>
        <taxon>Percinae</taxon>
        <taxon>Perca</taxon>
    </lineage>
</organism>
<dbReference type="Proteomes" id="UP000295070">
    <property type="component" value="Chromosome 5"/>
</dbReference>
<evidence type="ECO:0000313" key="3">
    <source>
        <dbReference type="Proteomes" id="UP000295070"/>
    </source>
</evidence>
<gene>
    <name evidence="2" type="ORF">EPR50_G00056400</name>
</gene>
<dbReference type="EMBL" id="SCKG01000005">
    <property type="protein sequence ID" value="TDH13243.1"/>
    <property type="molecule type" value="Genomic_DNA"/>
</dbReference>
<feature type="region of interest" description="Disordered" evidence="1">
    <location>
        <begin position="1"/>
        <end position="31"/>
    </location>
</feature>
<protein>
    <submittedName>
        <fullName evidence="2">Uncharacterized protein</fullName>
    </submittedName>
</protein>
<reference evidence="2 3" key="1">
    <citation type="submission" date="2019-01" db="EMBL/GenBank/DDBJ databases">
        <title>A chromosome-scale genome assembly of the yellow perch, Perca flavescens.</title>
        <authorList>
            <person name="Feron R."/>
            <person name="Morvezen R."/>
            <person name="Bestin A."/>
            <person name="Haffray P."/>
            <person name="Klopp C."/>
            <person name="Zahm M."/>
            <person name="Cabau C."/>
            <person name="Roques C."/>
            <person name="Donnadieu C."/>
            <person name="Bouchez O."/>
            <person name="Christie M."/>
            <person name="Larson W."/>
            <person name="Guiguen Y."/>
        </authorList>
    </citation>
    <scope>NUCLEOTIDE SEQUENCE [LARGE SCALE GENOMIC DNA]</scope>
    <source>
        <strain evidence="2">YP-PL-M2</strain>
        <tissue evidence="2">Blood</tissue>
    </source>
</reference>
<evidence type="ECO:0000256" key="1">
    <source>
        <dbReference type="SAM" id="MobiDB-lite"/>
    </source>
</evidence>
<sequence length="99" mass="11301">MDARRHHCCPAPSEGRRSPSTRFPRRETTSAAAVRPQKWLRRVQNATTALQSVSARSDLAGRYFTCFFFESKIICCSVPSRFSRLRVFSRPAVSNRLPI</sequence>
<accession>A0A484DDA7</accession>
<dbReference type="AlphaFoldDB" id="A0A484DDA7"/>
<comment type="caution">
    <text evidence="2">The sequence shown here is derived from an EMBL/GenBank/DDBJ whole genome shotgun (WGS) entry which is preliminary data.</text>
</comment>
<keyword evidence="3" id="KW-1185">Reference proteome</keyword>